<evidence type="ECO:0000313" key="2">
    <source>
        <dbReference type="EMBL" id="BCZ17484.1"/>
    </source>
</evidence>
<dbReference type="EMBL" id="AP024814">
    <property type="protein sequence ID" value="BCZ17484.1"/>
    <property type="molecule type" value="Genomic_DNA"/>
</dbReference>
<feature type="region of interest" description="Disordered" evidence="1">
    <location>
        <begin position="225"/>
        <end position="261"/>
    </location>
</feature>
<evidence type="ECO:0000313" key="3">
    <source>
        <dbReference type="Proteomes" id="UP000826775"/>
    </source>
</evidence>
<dbReference type="Proteomes" id="UP000826775">
    <property type="component" value="Chromosome"/>
</dbReference>
<reference evidence="2 3" key="1">
    <citation type="submission" date="2021-07" db="EMBL/GenBank/DDBJ databases">
        <title>Novel Helicobacter sp. Isolated from a dog.</title>
        <authorList>
            <person name="Rimbara E."/>
            <person name="Suzuki M."/>
        </authorList>
    </citation>
    <scope>NUCLEOTIDE SEQUENCE [LARGE SCALE GENOMIC DNA]</scope>
    <source>
        <strain evidence="3">NHP19-003</strain>
    </source>
</reference>
<evidence type="ECO:0000256" key="1">
    <source>
        <dbReference type="SAM" id="MobiDB-lite"/>
    </source>
</evidence>
<sequence length="504" mass="53544">MQPIIFNPSPLPSPMPMPTPEQAHAFSAILGRFLEAQEKEGIEGIEKQLAQELPGCDTKALRAEIEAEVKIYEQKQESLEKALANGRTKEQWLASEFHKASQNLATQEVMPYLNNLDQTIKQVNHEMQSVLLTNEKVISQNPNLDGFISEQQHANSFNLNAAARGSQYRAEVLTPEGGYSKNGVDIVIKDAEGKVVSRYQSKYGQDAQSTQKAFKEGDYRGQQKLVPSDQKAQLQEQGLKVTDKLEAPDGTTSTPLSKQEVKDLQSKAQKEGKIPEHTYNDYQIRDLAWSIGKEAGKVGLFSAGVSLAIDGASHMLSKEKFDKSKAQEMAKRAITTGADTTAKTAAAAAIKVAAEKGILPKACGAKNVFVALGTLAIDHVKVLYKLGKGEITGEQAIEQLHINSLSTLAGIVSAVAGEGLFMAIGSIFGPPGAVVGGFVGATLGYIAGSSVGQKIAEASKSFATSVANGLKSAISAVGSAIKSVASSVASGFKSVCSTIAGWFS</sequence>
<protein>
    <recommendedName>
        <fullName evidence="4">LXG domain-containing protein</fullName>
    </recommendedName>
</protein>
<evidence type="ECO:0008006" key="4">
    <source>
        <dbReference type="Google" id="ProtNLM"/>
    </source>
</evidence>
<proteinExistence type="predicted"/>
<organism evidence="2 3">
    <name type="scientific">Helicobacter gastrocanis</name>
    <dbReference type="NCBI Taxonomy" id="2849641"/>
    <lineage>
        <taxon>Bacteria</taxon>
        <taxon>Pseudomonadati</taxon>
        <taxon>Campylobacterota</taxon>
        <taxon>Epsilonproteobacteria</taxon>
        <taxon>Campylobacterales</taxon>
        <taxon>Helicobacteraceae</taxon>
        <taxon>Helicobacter</taxon>
    </lineage>
</organism>
<accession>A0ABN6I1R1</accession>
<keyword evidence="3" id="KW-1185">Reference proteome</keyword>
<name>A0ABN6I1R1_9HELI</name>
<gene>
    <name evidence="2" type="ORF">NHP190003_07660</name>
</gene>
<dbReference type="RefSeq" id="WP_221280821.1">
    <property type="nucleotide sequence ID" value="NZ_AP024814.1"/>
</dbReference>